<reference evidence="2 3" key="1">
    <citation type="journal article" date="2017" name="Mol. Plant">
        <title>The Genome of Medicinal Plant Macleaya cordata Provides New Insights into Benzylisoquinoline Alkaloids Metabolism.</title>
        <authorList>
            <person name="Liu X."/>
            <person name="Liu Y."/>
            <person name="Huang P."/>
            <person name="Ma Y."/>
            <person name="Qing Z."/>
            <person name="Tang Q."/>
            <person name="Cao H."/>
            <person name="Cheng P."/>
            <person name="Zheng Y."/>
            <person name="Yuan Z."/>
            <person name="Zhou Y."/>
            <person name="Liu J."/>
            <person name="Tang Z."/>
            <person name="Zhuo Y."/>
            <person name="Zhang Y."/>
            <person name="Yu L."/>
            <person name="Huang J."/>
            <person name="Yang P."/>
            <person name="Peng Q."/>
            <person name="Zhang J."/>
            <person name="Jiang W."/>
            <person name="Zhang Z."/>
            <person name="Lin K."/>
            <person name="Ro D.K."/>
            <person name="Chen X."/>
            <person name="Xiong X."/>
            <person name="Shang Y."/>
            <person name="Huang S."/>
            <person name="Zeng J."/>
        </authorList>
    </citation>
    <scope>NUCLEOTIDE SEQUENCE [LARGE SCALE GENOMIC DNA]</scope>
    <source>
        <strain evidence="3">cv. BLH2017</strain>
        <tissue evidence="2">Root</tissue>
    </source>
</reference>
<dbReference type="EMBL" id="MVGT01001027">
    <property type="protein sequence ID" value="OVA14658.1"/>
    <property type="molecule type" value="Genomic_DNA"/>
</dbReference>
<evidence type="ECO:0000313" key="2">
    <source>
        <dbReference type="EMBL" id="OVA14658.1"/>
    </source>
</evidence>
<accession>A0A200QW04</accession>
<protein>
    <submittedName>
        <fullName evidence="2">Uncharacterized protein</fullName>
    </submittedName>
</protein>
<feature type="compositionally biased region" description="Basic and acidic residues" evidence="1">
    <location>
        <begin position="46"/>
        <end position="80"/>
    </location>
</feature>
<feature type="compositionally biased region" description="Basic and acidic residues" evidence="1">
    <location>
        <begin position="204"/>
        <end position="217"/>
    </location>
</feature>
<feature type="compositionally biased region" description="Basic and acidic residues" evidence="1">
    <location>
        <begin position="120"/>
        <end position="131"/>
    </location>
</feature>
<evidence type="ECO:0000313" key="3">
    <source>
        <dbReference type="Proteomes" id="UP000195402"/>
    </source>
</evidence>
<dbReference type="AlphaFoldDB" id="A0A200QW04"/>
<feature type="compositionally biased region" description="Low complexity" evidence="1">
    <location>
        <begin position="25"/>
        <end position="35"/>
    </location>
</feature>
<feature type="compositionally biased region" description="Polar residues" evidence="1">
    <location>
        <begin position="81"/>
        <end position="94"/>
    </location>
</feature>
<keyword evidence="3" id="KW-1185">Reference proteome</keyword>
<evidence type="ECO:0000256" key="1">
    <source>
        <dbReference type="SAM" id="MobiDB-lite"/>
    </source>
</evidence>
<feature type="compositionally biased region" description="Pro residues" evidence="1">
    <location>
        <begin position="132"/>
        <end position="148"/>
    </location>
</feature>
<feature type="compositionally biased region" description="Polar residues" evidence="1">
    <location>
        <begin position="158"/>
        <end position="183"/>
    </location>
</feature>
<gene>
    <name evidence="2" type="ORF">BVC80_1815g68</name>
</gene>
<name>A0A200QW04_MACCD</name>
<dbReference type="Proteomes" id="UP000195402">
    <property type="component" value="Unassembled WGS sequence"/>
</dbReference>
<organism evidence="2 3">
    <name type="scientific">Macleaya cordata</name>
    <name type="common">Five-seeded plume-poppy</name>
    <name type="synonym">Bocconia cordata</name>
    <dbReference type="NCBI Taxonomy" id="56857"/>
    <lineage>
        <taxon>Eukaryota</taxon>
        <taxon>Viridiplantae</taxon>
        <taxon>Streptophyta</taxon>
        <taxon>Embryophyta</taxon>
        <taxon>Tracheophyta</taxon>
        <taxon>Spermatophyta</taxon>
        <taxon>Magnoliopsida</taxon>
        <taxon>Ranunculales</taxon>
        <taxon>Papaveraceae</taxon>
        <taxon>Papaveroideae</taxon>
        <taxon>Macleaya</taxon>
    </lineage>
</organism>
<proteinExistence type="predicted"/>
<feature type="region of interest" description="Disordered" evidence="1">
    <location>
        <begin position="1"/>
        <end position="252"/>
    </location>
</feature>
<sequence length="252" mass="28194">MCFNWFRKSTPINELPNDPSNKILGSSGFSSSSSGHEPVKSYPPIGRKEKNPSQLPKDEKSNKELQKKSPAEEPPKEQLGDSKQSGSNLDSQNEVVMVTKPHAAYSRKSEDQLHNNIPPHSDKKSNKDPPKESPQPSSPPPPPPPPPPKEQEAAGRGSTRQVLSSNFDEQNEKMLSSTRTTDQPSRKSENQFVQHTVVDVSPRSSDKKSNKEQPLKEHPRRRRVSNLDAKNEEIFTPSSDQPSDSYDDRRLT</sequence>
<comment type="caution">
    <text evidence="2">The sequence shown here is derived from an EMBL/GenBank/DDBJ whole genome shotgun (WGS) entry which is preliminary data.</text>
</comment>
<dbReference type="InParanoid" id="A0A200QW04"/>